<dbReference type="PANTHER" id="PTHR30606:SF10">
    <property type="entry name" value="PHOSPHATIDYLINOSITOL MANNOSIDE ACYLTRANSFERASE"/>
    <property type="match status" value="1"/>
</dbReference>
<comment type="subcellular location">
    <subcellularLocation>
        <location evidence="1">Cell inner membrane</location>
    </subcellularLocation>
</comment>
<keyword evidence="4" id="KW-0808">Transferase</keyword>
<evidence type="ECO:0000256" key="5">
    <source>
        <dbReference type="ARBA" id="ARBA00023136"/>
    </source>
</evidence>
<keyword evidence="6 7" id="KW-0012">Acyltransferase</keyword>
<dbReference type="GO" id="GO:0005886">
    <property type="term" value="C:plasma membrane"/>
    <property type="evidence" value="ECO:0007669"/>
    <property type="project" value="UniProtKB-SubCell"/>
</dbReference>
<dbReference type="GO" id="GO:0009247">
    <property type="term" value="P:glycolipid biosynthetic process"/>
    <property type="evidence" value="ECO:0007669"/>
    <property type="project" value="UniProtKB-ARBA"/>
</dbReference>
<evidence type="ECO:0000256" key="4">
    <source>
        <dbReference type="ARBA" id="ARBA00022679"/>
    </source>
</evidence>
<evidence type="ECO:0000313" key="7">
    <source>
        <dbReference type="EMBL" id="TXK59744.1"/>
    </source>
</evidence>
<dbReference type="GO" id="GO:0016746">
    <property type="term" value="F:acyltransferase activity"/>
    <property type="evidence" value="ECO:0007669"/>
    <property type="project" value="UniProtKB-KW"/>
</dbReference>
<evidence type="ECO:0000256" key="6">
    <source>
        <dbReference type="ARBA" id="ARBA00023315"/>
    </source>
</evidence>
<evidence type="ECO:0000313" key="8">
    <source>
        <dbReference type="Proteomes" id="UP000321248"/>
    </source>
</evidence>
<sequence>MLGPVRRVGQSRADPRAPAARLGVMSASPDPLFARLKARLLLALTWLAGRLPRRWLRGAGARIGARSARRNSRDFRITRRNLELTATGTTQGERAALAEAILAHTWATLLETLRVWSRPPTEALQLVGAVHGLEHYRAAREGGRGLMIATPHYGNWELLALYLASLDPLAVLYRPPDSRAGDLYMHRVRSAPGVTPVRADANGVRQLVKRLRGGGVVGILPDQQPKAGEGEFAPFFGQPALTMTLYSKLAARTGAAMLVAFTELQADGRYAVHFQPMPVAVAGDDPAALAALNRTIEAVASRDPSQYQWTYKRFKIRPPGTVPDNPYWPDCYGRASPRSRG</sequence>
<dbReference type="AlphaFoldDB" id="A0A5C8KIC3"/>
<dbReference type="Proteomes" id="UP000321248">
    <property type="component" value="Unassembled WGS sequence"/>
</dbReference>
<evidence type="ECO:0000256" key="1">
    <source>
        <dbReference type="ARBA" id="ARBA00004533"/>
    </source>
</evidence>
<organism evidence="7 8">
    <name type="scientific">Alkalisalibacterium limincola</name>
    <dbReference type="NCBI Taxonomy" id="2699169"/>
    <lineage>
        <taxon>Bacteria</taxon>
        <taxon>Pseudomonadati</taxon>
        <taxon>Pseudomonadota</taxon>
        <taxon>Gammaproteobacteria</taxon>
        <taxon>Lysobacterales</taxon>
        <taxon>Lysobacteraceae</taxon>
        <taxon>Alkalisalibacterium</taxon>
    </lineage>
</organism>
<proteinExistence type="predicted"/>
<accession>A0A5C8KIC3</accession>
<keyword evidence="8" id="KW-1185">Reference proteome</keyword>
<dbReference type="Pfam" id="PF03279">
    <property type="entry name" value="Lip_A_acyltrans"/>
    <property type="match status" value="1"/>
</dbReference>
<gene>
    <name evidence="7" type="ORF">FU658_13290</name>
</gene>
<reference evidence="7 8" key="1">
    <citation type="submission" date="2019-08" db="EMBL/GenBank/DDBJ databases">
        <authorList>
            <person name="Karlyshev A.V."/>
        </authorList>
    </citation>
    <scope>NUCLEOTIDE SEQUENCE [LARGE SCALE GENOMIC DNA]</scope>
    <source>
        <strain evidence="7 8">Alg18-2.2</strain>
    </source>
</reference>
<protein>
    <submittedName>
        <fullName evidence="7">Lipid A biosynthesis lauroyl acyltransferase</fullName>
    </submittedName>
</protein>
<dbReference type="EMBL" id="VRTS01000011">
    <property type="protein sequence ID" value="TXK59744.1"/>
    <property type="molecule type" value="Genomic_DNA"/>
</dbReference>
<comment type="caution">
    <text evidence="7">The sequence shown here is derived from an EMBL/GenBank/DDBJ whole genome shotgun (WGS) entry which is preliminary data.</text>
</comment>
<keyword evidence="2" id="KW-1003">Cell membrane</keyword>
<keyword evidence="3" id="KW-0997">Cell inner membrane</keyword>
<evidence type="ECO:0000256" key="3">
    <source>
        <dbReference type="ARBA" id="ARBA00022519"/>
    </source>
</evidence>
<dbReference type="CDD" id="cd07984">
    <property type="entry name" value="LPLAT_LABLAT-like"/>
    <property type="match status" value="1"/>
</dbReference>
<name>A0A5C8KIC3_9GAMM</name>
<dbReference type="PIRSF" id="PIRSF026649">
    <property type="entry name" value="MsbB"/>
    <property type="match status" value="1"/>
</dbReference>
<dbReference type="PANTHER" id="PTHR30606">
    <property type="entry name" value="LIPID A BIOSYNTHESIS LAUROYL ACYLTRANSFERASE"/>
    <property type="match status" value="1"/>
</dbReference>
<dbReference type="OrthoDB" id="9803456at2"/>
<evidence type="ECO:0000256" key="2">
    <source>
        <dbReference type="ARBA" id="ARBA00022475"/>
    </source>
</evidence>
<dbReference type="InterPro" id="IPR004960">
    <property type="entry name" value="LipA_acyltrans"/>
</dbReference>
<keyword evidence="5" id="KW-0472">Membrane</keyword>